<evidence type="ECO:0000313" key="3">
    <source>
        <dbReference type="Proteomes" id="UP000789706"/>
    </source>
</evidence>
<feature type="compositionally biased region" description="Acidic residues" evidence="1">
    <location>
        <begin position="212"/>
        <end position="224"/>
    </location>
</feature>
<gene>
    <name evidence="2" type="ORF">DEBURN_LOCUS1157</name>
</gene>
<comment type="caution">
    <text evidence="2">The sequence shown here is derived from an EMBL/GenBank/DDBJ whole genome shotgun (WGS) entry which is preliminary data.</text>
</comment>
<accession>A0A9N8YLS7</accession>
<name>A0A9N8YLS7_9GLOM</name>
<evidence type="ECO:0000256" key="1">
    <source>
        <dbReference type="SAM" id="MobiDB-lite"/>
    </source>
</evidence>
<dbReference type="OrthoDB" id="2430529at2759"/>
<dbReference type="AlphaFoldDB" id="A0A9N8YLS7"/>
<reference evidence="2" key="1">
    <citation type="submission" date="2021-06" db="EMBL/GenBank/DDBJ databases">
        <authorList>
            <person name="Kallberg Y."/>
            <person name="Tangrot J."/>
            <person name="Rosling A."/>
        </authorList>
    </citation>
    <scope>NUCLEOTIDE SEQUENCE</scope>
    <source>
        <strain evidence="2">AZ414A</strain>
    </source>
</reference>
<organism evidence="2 3">
    <name type="scientific">Diversispora eburnea</name>
    <dbReference type="NCBI Taxonomy" id="1213867"/>
    <lineage>
        <taxon>Eukaryota</taxon>
        <taxon>Fungi</taxon>
        <taxon>Fungi incertae sedis</taxon>
        <taxon>Mucoromycota</taxon>
        <taxon>Glomeromycotina</taxon>
        <taxon>Glomeromycetes</taxon>
        <taxon>Diversisporales</taxon>
        <taxon>Diversisporaceae</taxon>
        <taxon>Diversispora</taxon>
    </lineage>
</organism>
<dbReference type="EMBL" id="CAJVPK010000047">
    <property type="protein sequence ID" value="CAG8437658.1"/>
    <property type="molecule type" value="Genomic_DNA"/>
</dbReference>
<dbReference type="Proteomes" id="UP000789706">
    <property type="component" value="Unassembled WGS sequence"/>
</dbReference>
<sequence>MASKKPGAVSALLKKTLKRKEPEDDELPELPRCRNKILGKLSESIISLTNEIKKLNTSQTNMEQKIIRDNIRRNLFIQDKYPNDIKTEKFCRDILMKLYPSNSTYSDRTKWDTFWCNFRTHALDMIRVLRENTVKSIYHQFNEIFENKAKIAIAKVESDLSTQRALYFLKTIKSDDERTYLNIITLNVFNYDKGSLKGTNTEDYFSPEQEENDIYQEENNENEDSIYINDN</sequence>
<protein>
    <submittedName>
        <fullName evidence="2">7153_t:CDS:1</fullName>
    </submittedName>
</protein>
<proteinExistence type="predicted"/>
<feature type="region of interest" description="Disordered" evidence="1">
    <location>
        <begin position="212"/>
        <end position="231"/>
    </location>
</feature>
<keyword evidence="3" id="KW-1185">Reference proteome</keyword>
<feature type="region of interest" description="Disordered" evidence="1">
    <location>
        <begin position="1"/>
        <end position="28"/>
    </location>
</feature>
<evidence type="ECO:0000313" key="2">
    <source>
        <dbReference type="EMBL" id="CAG8437658.1"/>
    </source>
</evidence>